<dbReference type="InterPro" id="IPR002478">
    <property type="entry name" value="PUA"/>
</dbReference>
<evidence type="ECO:0000256" key="1">
    <source>
        <dbReference type="ARBA" id="ARBA00022490"/>
    </source>
</evidence>
<keyword evidence="6 8" id="KW-0418">Kinase</keyword>
<dbReference type="SUPFAM" id="SSF88697">
    <property type="entry name" value="PUA domain-like"/>
    <property type="match status" value="1"/>
</dbReference>
<evidence type="ECO:0000256" key="4">
    <source>
        <dbReference type="ARBA" id="ARBA00022679"/>
    </source>
</evidence>
<dbReference type="PRINTS" id="PR00474">
    <property type="entry name" value="GLU5KINASE"/>
</dbReference>
<keyword evidence="11" id="KW-1185">Reference proteome</keyword>
<keyword evidence="4 8" id="KW-0808">Transferase</keyword>
<accession>A0A6N7W372</accession>
<dbReference type="InterPro" id="IPR011529">
    <property type="entry name" value="Glu_5kinase"/>
</dbReference>
<dbReference type="InterPro" id="IPR036974">
    <property type="entry name" value="PUA_sf"/>
</dbReference>
<dbReference type="InterPro" id="IPR036393">
    <property type="entry name" value="AceGlu_kinase-like_sf"/>
</dbReference>
<proteinExistence type="inferred from homology"/>
<feature type="binding site" evidence="8">
    <location>
        <position position="159"/>
    </location>
    <ligand>
        <name>substrate</name>
    </ligand>
</feature>
<dbReference type="EC" id="2.7.2.11" evidence="8"/>
<dbReference type="PIRSF" id="PIRSF000729">
    <property type="entry name" value="GK"/>
    <property type="match status" value="1"/>
</dbReference>
<dbReference type="GO" id="GO:0005524">
    <property type="term" value="F:ATP binding"/>
    <property type="evidence" value="ECO:0007669"/>
    <property type="project" value="UniProtKB-KW"/>
</dbReference>
<organism evidence="10 11">
    <name type="scientific">Scrofimicrobium canadense</name>
    <dbReference type="NCBI Taxonomy" id="2652290"/>
    <lineage>
        <taxon>Bacteria</taxon>
        <taxon>Bacillati</taxon>
        <taxon>Actinomycetota</taxon>
        <taxon>Actinomycetes</taxon>
        <taxon>Actinomycetales</taxon>
        <taxon>Actinomycetaceae</taxon>
        <taxon>Scrofimicrobium</taxon>
    </lineage>
</organism>
<dbReference type="HAMAP" id="MF_00456">
    <property type="entry name" value="ProB"/>
    <property type="match status" value="1"/>
</dbReference>
<dbReference type="InterPro" id="IPR019797">
    <property type="entry name" value="Glutamate_5-kinase_CS"/>
</dbReference>
<dbReference type="CDD" id="cd04242">
    <property type="entry name" value="AAK_G5K_ProB"/>
    <property type="match status" value="1"/>
</dbReference>
<comment type="pathway">
    <text evidence="8">Amino-acid biosynthesis; L-proline biosynthesis; L-glutamate 5-semialdehyde from L-glutamate: step 1/2.</text>
</comment>
<evidence type="ECO:0000313" key="11">
    <source>
        <dbReference type="Proteomes" id="UP000470875"/>
    </source>
</evidence>
<keyword evidence="5 8" id="KW-0547">Nucleotide-binding</keyword>
<feature type="domain" description="PUA" evidence="9">
    <location>
        <begin position="283"/>
        <end position="366"/>
    </location>
</feature>
<dbReference type="InterPro" id="IPR001057">
    <property type="entry name" value="Glu/AcGlu_kinase"/>
</dbReference>
<dbReference type="Pfam" id="PF01472">
    <property type="entry name" value="PUA"/>
    <property type="match status" value="1"/>
</dbReference>
<comment type="catalytic activity">
    <reaction evidence="8">
        <text>L-glutamate + ATP = L-glutamyl 5-phosphate + ADP</text>
        <dbReference type="Rhea" id="RHEA:14877"/>
        <dbReference type="ChEBI" id="CHEBI:29985"/>
        <dbReference type="ChEBI" id="CHEBI:30616"/>
        <dbReference type="ChEBI" id="CHEBI:58274"/>
        <dbReference type="ChEBI" id="CHEBI:456216"/>
        <dbReference type="EC" id="2.7.2.11"/>
    </reaction>
</comment>
<dbReference type="PROSITE" id="PS50890">
    <property type="entry name" value="PUA"/>
    <property type="match status" value="1"/>
</dbReference>
<comment type="subcellular location">
    <subcellularLocation>
        <location evidence="8">Cytoplasm</location>
    </subcellularLocation>
</comment>
<dbReference type="PANTHER" id="PTHR43654">
    <property type="entry name" value="GLUTAMATE 5-KINASE"/>
    <property type="match status" value="1"/>
</dbReference>
<dbReference type="PROSITE" id="PS00902">
    <property type="entry name" value="GLUTAMATE_5_KINASE"/>
    <property type="match status" value="1"/>
</dbReference>
<dbReference type="Proteomes" id="UP000470875">
    <property type="component" value="Unassembled WGS sequence"/>
</dbReference>
<keyword evidence="1 8" id="KW-0963">Cytoplasm</keyword>
<dbReference type="GO" id="GO:0004349">
    <property type="term" value="F:glutamate 5-kinase activity"/>
    <property type="evidence" value="ECO:0007669"/>
    <property type="project" value="UniProtKB-UniRule"/>
</dbReference>
<keyword evidence="3 8" id="KW-0641">Proline biosynthesis</keyword>
<evidence type="ECO:0000313" key="10">
    <source>
        <dbReference type="EMBL" id="MSS83871.1"/>
    </source>
</evidence>
<gene>
    <name evidence="8" type="primary">proB</name>
    <name evidence="10" type="ORF">FYJ24_03660</name>
</gene>
<dbReference type="Gene3D" id="2.30.130.10">
    <property type="entry name" value="PUA domain"/>
    <property type="match status" value="1"/>
</dbReference>
<name>A0A6N7W372_9ACTO</name>
<dbReference type="InterPro" id="IPR001048">
    <property type="entry name" value="Asp/Glu/Uridylate_kinase"/>
</dbReference>
<dbReference type="InterPro" id="IPR041739">
    <property type="entry name" value="G5K_ProB"/>
</dbReference>
<evidence type="ECO:0000256" key="8">
    <source>
        <dbReference type="HAMAP-Rule" id="MF_00456"/>
    </source>
</evidence>
<comment type="caution">
    <text evidence="10">The sequence shown here is derived from an EMBL/GenBank/DDBJ whole genome shotgun (WGS) entry which is preliminary data.</text>
</comment>
<comment type="similarity">
    <text evidence="8">Belongs to the glutamate 5-kinase family.</text>
</comment>
<dbReference type="SMART" id="SM00359">
    <property type="entry name" value="PUA"/>
    <property type="match status" value="1"/>
</dbReference>
<dbReference type="FunFam" id="3.40.1160.10:FF:000018">
    <property type="entry name" value="Glutamate 5-kinase"/>
    <property type="match status" value="1"/>
</dbReference>
<evidence type="ECO:0000256" key="2">
    <source>
        <dbReference type="ARBA" id="ARBA00022605"/>
    </source>
</evidence>
<dbReference type="InterPro" id="IPR005715">
    <property type="entry name" value="Glu_5kinase/COase_Synthase"/>
</dbReference>
<dbReference type="AlphaFoldDB" id="A0A6N7W372"/>
<evidence type="ECO:0000256" key="7">
    <source>
        <dbReference type="ARBA" id="ARBA00022840"/>
    </source>
</evidence>
<feature type="binding site" evidence="8">
    <location>
        <position position="60"/>
    </location>
    <ligand>
        <name>substrate</name>
    </ligand>
</feature>
<keyword evidence="7 8" id="KW-0067">ATP-binding</keyword>
<reference evidence="10 11" key="1">
    <citation type="submission" date="2019-08" db="EMBL/GenBank/DDBJ databases">
        <title>In-depth cultivation of the pig gut microbiome towards novel bacterial diversity and tailored functional studies.</title>
        <authorList>
            <person name="Wylensek D."/>
            <person name="Hitch T.C.A."/>
            <person name="Clavel T."/>
        </authorList>
    </citation>
    <scope>NUCLEOTIDE SEQUENCE [LARGE SCALE GENOMIC DNA]</scope>
    <source>
        <strain evidence="10 11">WB03_NA08</strain>
    </source>
</reference>
<comment type="function">
    <text evidence="8">Catalyzes the transfer of a phosphate group to glutamate to form L-glutamate 5-phosphate.</text>
</comment>
<dbReference type="GO" id="GO:0055129">
    <property type="term" value="P:L-proline biosynthetic process"/>
    <property type="evidence" value="ECO:0007669"/>
    <property type="project" value="UniProtKB-UniRule"/>
</dbReference>
<dbReference type="NCBIfam" id="TIGR01027">
    <property type="entry name" value="proB"/>
    <property type="match status" value="1"/>
</dbReference>
<feature type="binding site" evidence="8">
    <location>
        <position position="20"/>
    </location>
    <ligand>
        <name>ATP</name>
        <dbReference type="ChEBI" id="CHEBI:30616"/>
    </ligand>
</feature>
<dbReference type="PANTHER" id="PTHR43654:SF1">
    <property type="entry name" value="ISOPENTENYL PHOSPHATE KINASE"/>
    <property type="match status" value="1"/>
</dbReference>
<dbReference type="SUPFAM" id="SSF53633">
    <property type="entry name" value="Carbamate kinase-like"/>
    <property type="match status" value="1"/>
</dbReference>
<dbReference type="Pfam" id="PF00696">
    <property type="entry name" value="AA_kinase"/>
    <property type="match status" value="1"/>
</dbReference>
<sequence length="381" mass="40774">MDIPLRQRSDIAKAARVVVKVGSSSLTQPGGHLDVNKLNYLVRVLATHRLDTGEVVLVSSGAQAAAMGPLNLPTKPRDLATAQAAASVGQGLLMAHYTQAFQIFGLPVGQVLLTAEDVLRRSQYRNARRALERLLSLGVVPVINENDTVATDEIRFGDNDRLAALVAHLVHADVLVMLTDVDALYTAPPKLPTAEKIREVHRFDEVEHLDIRARGSAVGTGGMVTKVQAAAIASSSGIPVLLTSADLIEEALTGADVGTWFHPTGKRLPRRQLWLAYAAEIAGRIIVDEGAVRAIAERNASLLPAGVVRAEGDFKAGQPVEIASREGTAIARGLSGYSSPQIGEVKGLSMDEISAKLGEELAHEVVHRDELVVMARHRRLK</sequence>
<feature type="binding site" evidence="8">
    <location>
        <begin position="179"/>
        <end position="180"/>
    </location>
    <ligand>
        <name>ATP</name>
        <dbReference type="ChEBI" id="CHEBI:30616"/>
    </ligand>
</feature>
<feature type="binding site" evidence="8">
    <location>
        <begin position="220"/>
        <end position="226"/>
    </location>
    <ligand>
        <name>ATP</name>
        <dbReference type="ChEBI" id="CHEBI:30616"/>
    </ligand>
</feature>
<dbReference type="GO" id="GO:0005829">
    <property type="term" value="C:cytosol"/>
    <property type="evidence" value="ECO:0007669"/>
    <property type="project" value="TreeGrafter"/>
</dbReference>
<dbReference type="EMBL" id="VULO01000004">
    <property type="protein sequence ID" value="MSS83871.1"/>
    <property type="molecule type" value="Genomic_DNA"/>
</dbReference>
<dbReference type="RefSeq" id="WP_318656507.1">
    <property type="nucleotide sequence ID" value="NZ_VULO01000004.1"/>
</dbReference>
<protein>
    <recommendedName>
        <fullName evidence="8">Glutamate 5-kinase</fullName>
        <ecNumber evidence="8">2.7.2.11</ecNumber>
    </recommendedName>
    <alternativeName>
        <fullName evidence="8">Gamma-glutamyl kinase</fullName>
        <shortName evidence="8">GK</shortName>
    </alternativeName>
</protein>
<dbReference type="UniPathway" id="UPA00098">
    <property type="reaction ID" value="UER00359"/>
</dbReference>
<dbReference type="InterPro" id="IPR015947">
    <property type="entry name" value="PUA-like_sf"/>
</dbReference>
<dbReference type="CDD" id="cd21157">
    <property type="entry name" value="PUA_G5K"/>
    <property type="match status" value="1"/>
</dbReference>
<dbReference type="GO" id="GO:0003723">
    <property type="term" value="F:RNA binding"/>
    <property type="evidence" value="ECO:0007669"/>
    <property type="project" value="InterPro"/>
</dbReference>
<evidence type="ECO:0000256" key="3">
    <source>
        <dbReference type="ARBA" id="ARBA00022650"/>
    </source>
</evidence>
<keyword evidence="2 8" id="KW-0028">Amino-acid biosynthesis</keyword>
<dbReference type="Gene3D" id="3.40.1160.10">
    <property type="entry name" value="Acetylglutamate kinase-like"/>
    <property type="match status" value="1"/>
</dbReference>
<feature type="binding site" evidence="8">
    <location>
        <position position="147"/>
    </location>
    <ligand>
        <name>substrate</name>
    </ligand>
</feature>
<evidence type="ECO:0000256" key="6">
    <source>
        <dbReference type="ARBA" id="ARBA00022777"/>
    </source>
</evidence>
<evidence type="ECO:0000256" key="5">
    <source>
        <dbReference type="ARBA" id="ARBA00022741"/>
    </source>
</evidence>
<evidence type="ECO:0000259" key="9">
    <source>
        <dbReference type="SMART" id="SM00359"/>
    </source>
</evidence>